<reference evidence="14" key="2">
    <citation type="submission" date="2025-09" db="UniProtKB">
        <authorList>
            <consortium name="Ensembl"/>
        </authorList>
    </citation>
    <scope>IDENTIFICATION</scope>
</reference>
<dbReference type="PANTHER" id="PTHR13771:SF9">
    <property type="entry name" value="INTERCELLULAR ADHESION MOLECULE 5"/>
    <property type="match status" value="1"/>
</dbReference>
<reference evidence="14" key="1">
    <citation type="submission" date="2025-08" db="UniProtKB">
        <authorList>
            <consortium name="Ensembl"/>
        </authorList>
    </citation>
    <scope>IDENTIFICATION</scope>
</reference>
<evidence type="ECO:0000256" key="5">
    <source>
        <dbReference type="ARBA" id="ARBA00022737"/>
    </source>
</evidence>
<evidence type="ECO:0000256" key="8">
    <source>
        <dbReference type="ARBA" id="ARBA00023136"/>
    </source>
</evidence>
<keyword evidence="10" id="KW-0325">Glycoprotein</keyword>
<dbReference type="AlphaFoldDB" id="A0A8C3T4X8"/>
<name>A0A8C3T4X8_CHESE</name>
<protein>
    <recommendedName>
        <fullName evidence="13">Intercellular adhesion molecule N-terminal domain-containing protein</fullName>
    </recommendedName>
</protein>
<keyword evidence="9" id="KW-1015">Disulfide bond</keyword>
<evidence type="ECO:0000256" key="4">
    <source>
        <dbReference type="ARBA" id="ARBA00022729"/>
    </source>
</evidence>
<dbReference type="Gene3D" id="2.60.40.10">
    <property type="entry name" value="Immunoglobulins"/>
    <property type="match status" value="2"/>
</dbReference>
<feature type="domain" description="Intercellular adhesion molecule N-terminal" evidence="13">
    <location>
        <begin position="2"/>
        <end position="80"/>
    </location>
</feature>
<feature type="region of interest" description="Disordered" evidence="12">
    <location>
        <begin position="248"/>
        <end position="268"/>
    </location>
</feature>
<evidence type="ECO:0000256" key="10">
    <source>
        <dbReference type="ARBA" id="ARBA00023180"/>
    </source>
</evidence>
<dbReference type="InterPro" id="IPR036179">
    <property type="entry name" value="Ig-like_dom_sf"/>
</dbReference>
<dbReference type="SUPFAM" id="SSF48726">
    <property type="entry name" value="Immunoglobulin"/>
    <property type="match status" value="2"/>
</dbReference>
<dbReference type="GO" id="GO:0005178">
    <property type="term" value="F:integrin binding"/>
    <property type="evidence" value="ECO:0007669"/>
    <property type="project" value="InterPro"/>
</dbReference>
<evidence type="ECO:0000256" key="9">
    <source>
        <dbReference type="ARBA" id="ARBA00023157"/>
    </source>
</evidence>
<evidence type="ECO:0000256" key="11">
    <source>
        <dbReference type="ARBA" id="ARBA00023319"/>
    </source>
</evidence>
<dbReference type="Proteomes" id="UP000694403">
    <property type="component" value="Unplaced"/>
</dbReference>
<organism evidence="14 15">
    <name type="scientific">Chelydra serpentina</name>
    <name type="common">Snapping turtle</name>
    <name type="synonym">Testudo serpentina</name>
    <dbReference type="NCBI Taxonomy" id="8475"/>
    <lineage>
        <taxon>Eukaryota</taxon>
        <taxon>Metazoa</taxon>
        <taxon>Chordata</taxon>
        <taxon>Craniata</taxon>
        <taxon>Vertebrata</taxon>
        <taxon>Euteleostomi</taxon>
        <taxon>Archelosauria</taxon>
        <taxon>Testudinata</taxon>
        <taxon>Testudines</taxon>
        <taxon>Cryptodira</taxon>
        <taxon>Durocryptodira</taxon>
        <taxon>Americhelydia</taxon>
        <taxon>Chelydroidea</taxon>
        <taxon>Chelydridae</taxon>
        <taxon>Chelydra</taxon>
    </lineage>
</organism>
<keyword evidence="6" id="KW-0130">Cell adhesion</keyword>
<dbReference type="FunFam" id="2.60.40.10:FF:000194">
    <property type="entry name" value="Intercellular adhesion molecule 1"/>
    <property type="match status" value="1"/>
</dbReference>
<dbReference type="PRINTS" id="PR01472">
    <property type="entry name" value="ICAMVCAM1"/>
</dbReference>
<dbReference type="Pfam" id="PF03921">
    <property type="entry name" value="ICAM_N"/>
    <property type="match status" value="1"/>
</dbReference>
<accession>A0A8C3T4X8</accession>
<evidence type="ECO:0000256" key="12">
    <source>
        <dbReference type="SAM" id="MobiDB-lite"/>
    </source>
</evidence>
<evidence type="ECO:0000256" key="7">
    <source>
        <dbReference type="ARBA" id="ARBA00022989"/>
    </source>
</evidence>
<keyword evidence="11" id="KW-0393">Immunoglobulin domain</keyword>
<evidence type="ECO:0000256" key="3">
    <source>
        <dbReference type="ARBA" id="ARBA00022692"/>
    </source>
</evidence>
<evidence type="ECO:0000256" key="1">
    <source>
        <dbReference type="ARBA" id="ARBA00004479"/>
    </source>
</evidence>
<comment type="subcellular location">
    <subcellularLocation>
        <location evidence="1">Membrane</location>
        <topology evidence="1">Single-pass type I membrane protein</topology>
    </subcellularLocation>
</comment>
<dbReference type="PANTHER" id="PTHR13771">
    <property type="entry name" value="INTERCELLULAR ADHESION MOLECULE"/>
    <property type="match status" value="1"/>
</dbReference>
<keyword evidence="7" id="KW-1133">Transmembrane helix</keyword>
<evidence type="ECO:0000313" key="15">
    <source>
        <dbReference type="Proteomes" id="UP000694403"/>
    </source>
</evidence>
<comment type="similarity">
    <text evidence="2">Belongs to the immunoglobulin superfamily. ICAM family.</text>
</comment>
<dbReference type="InterPro" id="IPR003987">
    <property type="entry name" value="ICAM_VCAM_N"/>
</dbReference>
<dbReference type="InterPro" id="IPR047012">
    <property type="entry name" value="ICAM_VCAM"/>
</dbReference>
<keyword evidence="8" id="KW-0472">Membrane</keyword>
<dbReference type="Ensembl" id="ENSCSRT00000026029.1">
    <property type="protein sequence ID" value="ENSCSRP00000024966.1"/>
    <property type="gene ID" value="ENSCSRG00000018702.1"/>
</dbReference>
<evidence type="ECO:0000256" key="6">
    <source>
        <dbReference type="ARBA" id="ARBA00022889"/>
    </source>
</evidence>
<keyword evidence="3" id="KW-0812">Transmembrane</keyword>
<keyword evidence="15" id="KW-1185">Reference proteome</keyword>
<evidence type="ECO:0000313" key="14">
    <source>
        <dbReference type="Ensembl" id="ENSCSRP00000024966.1"/>
    </source>
</evidence>
<keyword evidence="5" id="KW-0677">Repeat</keyword>
<evidence type="ECO:0000256" key="2">
    <source>
        <dbReference type="ARBA" id="ARBA00005925"/>
    </source>
</evidence>
<sequence>MVEYGGSIRINCSTTCRDSGAKGGLETSLTKKDPKDGPGWLTFLLTNITEWASAPQCYFNCGGHQKMANANIIAYRLPERVVLEPLPEMELGRAYNLTCWVLNVAPVRHLTVTLRRGGRTLHTETFPNHTGAAADDVTVTHEITPRRWDHGQEITCHAALDWTSHGPHFQSHSSAVELREAGESRLTPGRGDQPAHDGHVTGLWFYSHRNVRLNTTRMGKRSVSESRIWLDVPQAQPPLWTVSHLACGNPEQPRPRSGPPLCRAKPPA</sequence>
<evidence type="ECO:0000259" key="13">
    <source>
        <dbReference type="Pfam" id="PF03921"/>
    </source>
</evidence>
<keyword evidence="4" id="KW-0732">Signal</keyword>
<dbReference type="GO" id="GO:0098609">
    <property type="term" value="P:cell-cell adhesion"/>
    <property type="evidence" value="ECO:0007669"/>
    <property type="project" value="InterPro"/>
</dbReference>
<dbReference type="GO" id="GO:0005886">
    <property type="term" value="C:plasma membrane"/>
    <property type="evidence" value="ECO:0007669"/>
    <property type="project" value="TreeGrafter"/>
</dbReference>
<proteinExistence type="inferred from homology"/>
<dbReference type="InterPro" id="IPR013783">
    <property type="entry name" value="Ig-like_fold"/>
</dbReference>
<dbReference type="InterPro" id="IPR013768">
    <property type="entry name" value="ICAM_N"/>
</dbReference>